<evidence type="ECO:0000256" key="1">
    <source>
        <dbReference type="SAM" id="MobiDB-lite"/>
    </source>
</evidence>
<evidence type="ECO:0008006" key="4">
    <source>
        <dbReference type="Google" id="ProtNLM"/>
    </source>
</evidence>
<sequence>MLRQFVNLVKLADCSFVILHGIFAEQRLWVLTAATPVAASGQAVAHVIWQQRGQAAMDDKVIDAWRRAPRLNEFADFFERTASGLEGAPDYGAPAAEYDLLQFDLDCLIYADTHRRLWGKFEQHYFASIPFRLEEECRLAAAAFRFCLRAWARENRAATLYTLGAGAGSLSRSLAKLGDGRIKTLSCSPTVANRVCFYEKRGSEHANFFDGAFFELNEERYSTDQDLEPFRHGFDVLLEDTTFQMYGTDRDRQTGFVARSVRSTGVLVQVQKLLHPDPLVYAERERQKDEMFKSRFFSPAQIAGKRREVLNTMVDFQVDMATTRAALQQCFRYSVVTWNSGNFYTIISSNCRHSMIDFVSSLVKPAIPNDFCHETLPQIIVDDDREPLSDNWQWRPSQATPPIETRPPRSCGG</sequence>
<accession>A0A822VB66</accession>
<feature type="compositionally biased region" description="Polar residues" evidence="1">
    <location>
        <begin position="391"/>
        <end position="400"/>
    </location>
</feature>
<gene>
    <name evidence="2" type="ORF">AGR4A_pAt20025</name>
</gene>
<dbReference type="Proteomes" id="UP000192074">
    <property type="component" value="Unassembled WGS sequence"/>
</dbReference>
<dbReference type="EMBL" id="FCNL01000041">
    <property type="protein sequence ID" value="CVI25153.1"/>
    <property type="molecule type" value="Genomic_DNA"/>
</dbReference>
<proteinExistence type="predicted"/>
<reference evidence="2 3" key="1">
    <citation type="submission" date="2016-01" db="EMBL/GenBank/DDBJ databases">
        <authorList>
            <person name="Regsiter A."/>
            <person name="william w."/>
        </authorList>
    </citation>
    <scope>NUCLEOTIDE SEQUENCE [LARGE SCALE GENOMIC DNA]</scope>
    <source>
        <strain evidence="2 3">B6</strain>
    </source>
</reference>
<comment type="caution">
    <text evidence="2">The sequence shown here is derived from an EMBL/GenBank/DDBJ whole genome shotgun (WGS) entry which is preliminary data.</text>
</comment>
<evidence type="ECO:0000313" key="3">
    <source>
        <dbReference type="Proteomes" id="UP000192074"/>
    </source>
</evidence>
<protein>
    <recommendedName>
        <fullName evidence="4">Class I SAM-dependent methyltransferase</fullName>
    </recommendedName>
</protein>
<dbReference type="AlphaFoldDB" id="A0A822VB66"/>
<organism evidence="2 3">
    <name type="scientific">Agrobacterium tumefaciens str. B6</name>
    <dbReference type="NCBI Taxonomy" id="1183423"/>
    <lineage>
        <taxon>Bacteria</taxon>
        <taxon>Pseudomonadati</taxon>
        <taxon>Pseudomonadota</taxon>
        <taxon>Alphaproteobacteria</taxon>
        <taxon>Hyphomicrobiales</taxon>
        <taxon>Rhizobiaceae</taxon>
        <taxon>Rhizobium/Agrobacterium group</taxon>
        <taxon>Agrobacterium</taxon>
        <taxon>Agrobacterium tumefaciens complex</taxon>
    </lineage>
</organism>
<name>A0A822VB66_AGRTU</name>
<feature type="region of interest" description="Disordered" evidence="1">
    <location>
        <begin position="391"/>
        <end position="413"/>
    </location>
</feature>
<evidence type="ECO:0000313" key="2">
    <source>
        <dbReference type="EMBL" id="CVI25153.1"/>
    </source>
</evidence>